<dbReference type="EMBL" id="SMMG02000009">
    <property type="protein sequence ID" value="KAA3461927.1"/>
    <property type="molecule type" value="Genomic_DNA"/>
</dbReference>
<sequence length="392" mass="44313">MIKIMRKPAVVQELKSTESSCVYYGEDHVFDKYPSNPTSIYYRVTSSRIIIPIPTLIIWGGNNTQNLVGIIKNAEGALIGNNQPMLRQNIEQGQASTSFFIESLLNEYMAKNDVIIQSQDASLRSLENQVGIIGKEHCKAINLRSGAQLGEHIATEKAKQSSTEAELGNFLNKNTTSKQSEQLDDQPNPPFPQQFQNRKQDHQFKRFLDVLKQLDINILLVEDLEQMPNYIKFKKDILSKRVNATNAPPGYNQPMPRQNVQQSLASSSSSMEALLKEYMAKNVFVIQRHVSFLRALEINDIENSRSQGKELCKAITLKSGTQLPRVLNDTIIDDDSSDLTHRKNSDLSVVTTEWTNQKNVVTESNCVANKNATGKQYQQSKGRPPPPFRRRF</sequence>
<evidence type="ECO:0000256" key="1">
    <source>
        <dbReference type="SAM" id="MobiDB-lite"/>
    </source>
</evidence>
<reference evidence="3" key="1">
    <citation type="journal article" date="2019" name="Plant Biotechnol. J.">
        <title>Genome sequencing of the Australian wild diploid species Gossypium australe highlights disease resistance and delayed gland morphogenesis.</title>
        <authorList>
            <person name="Cai Y."/>
            <person name="Cai X."/>
            <person name="Wang Q."/>
            <person name="Wang P."/>
            <person name="Zhang Y."/>
            <person name="Cai C."/>
            <person name="Xu Y."/>
            <person name="Wang K."/>
            <person name="Zhou Z."/>
            <person name="Wang C."/>
            <person name="Geng S."/>
            <person name="Li B."/>
            <person name="Dong Q."/>
            <person name="Hou Y."/>
            <person name="Wang H."/>
            <person name="Ai P."/>
            <person name="Liu Z."/>
            <person name="Yi F."/>
            <person name="Sun M."/>
            <person name="An G."/>
            <person name="Cheng J."/>
            <person name="Zhang Y."/>
            <person name="Shi Q."/>
            <person name="Xie Y."/>
            <person name="Shi X."/>
            <person name="Chang Y."/>
            <person name="Huang F."/>
            <person name="Chen Y."/>
            <person name="Hong S."/>
            <person name="Mi L."/>
            <person name="Sun Q."/>
            <person name="Zhang L."/>
            <person name="Zhou B."/>
            <person name="Peng R."/>
            <person name="Zhang X."/>
            <person name="Liu F."/>
        </authorList>
    </citation>
    <scope>NUCLEOTIDE SEQUENCE [LARGE SCALE GENOMIC DNA]</scope>
    <source>
        <strain evidence="3">cv. PA1801</strain>
    </source>
</reference>
<name>A0A5B6UXQ5_9ROSI</name>
<evidence type="ECO:0000313" key="2">
    <source>
        <dbReference type="EMBL" id="KAA3461927.1"/>
    </source>
</evidence>
<dbReference type="OrthoDB" id="1002264at2759"/>
<organism evidence="2 3">
    <name type="scientific">Gossypium australe</name>
    <dbReference type="NCBI Taxonomy" id="47621"/>
    <lineage>
        <taxon>Eukaryota</taxon>
        <taxon>Viridiplantae</taxon>
        <taxon>Streptophyta</taxon>
        <taxon>Embryophyta</taxon>
        <taxon>Tracheophyta</taxon>
        <taxon>Spermatophyta</taxon>
        <taxon>Magnoliopsida</taxon>
        <taxon>eudicotyledons</taxon>
        <taxon>Gunneridae</taxon>
        <taxon>Pentapetalae</taxon>
        <taxon>rosids</taxon>
        <taxon>malvids</taxon>
        <taxon>Malvales</taxon>
        <taxon>Malvaceae</taxon>
        <taxon>Malvoideae</taxon>
        <taxon>Gossypium</taxon>
    </lineage>
</organism>
<dbReference type="AlphaFoldDB" id="A0A5B6UXQ5"/>
<dbReference type="Proteomes" id="UP000325315">
    <property type="component" value="Unassembled WGS sequence"/>
</dbReference>
<feature type="compositionally biased region" description="Pro residues" evidence="1">
    <location>
        <begin position="383"/>
        <end position="392"/>
    </location>
</feature>
<comment type="caution">
    <text evidence="2">The sequence shown here is derived from an EMBL/GenBank/DDBJ whole genome shotgun (WGS) entry which is preliminary data.</text>
</comment>
<feature type="region of interest" description="Disordered" evidence="1">
    <location>
        <begin position="366"/>
        <end position="392"/>
    </location>
</feature>
<gene>
    <name evidence="2" type="ORF">EPI10_028460</name>
</gene>
<keyword evidence="3" id="KW-1185">Reference proteome</keyword>
<accession>A0A5B6UXQ5</accession>
<feature type="compositionally biased region" description="Polar residues" evidence="1">
    <location>
        <begin position="366"/>
        <end position="381"/>
    </location>
</feature>
<proteinExistence type="predicted"/>
<feature type="region of interest" description="Disordered" evidence="1">
    <location>
        <begin position="176"/>
        <end position="196"/>
    </location>
</feature>
<evidence type="ECO:0000313" key="3">
    <source>
        <dbReference type="Proteomes" id="UP000325315"/>
    </source>
</evidence>
<protein>
    <submittedName>
        <fullName evidence="2">Transposon Ty3-I Gag-Pol polyprotein</fullName>
    </submittedName>
</protein>